<accession>A0A4Z2G2N3</accession>
<dbReference type="Proteomes" id="UP000314294">
    <property type="component" value="Unassembled WGS sequence"/>
</dbReference>
<organism evidence="2 3">
    <name type="scientific">Liparis tanakae</name>
    <name type="common">Tanaka's snailfish</name>
    <dbReference type="NCBI Taxonomy" id="230148"/>
    <lineage>
        <taxon>Eukaryota</taxon>
        <taxon>Metazoa</taxon>
        <taxon>Chordata</taxon>
        <taxon>Craniata</taxon>
        <taxon>Vertebrata</taxon>
        <taxon>Euteleostomi</taxon>
        <taxon>Actinopterygii</taxon>
        <taxon>Neopterygii</taxon>
        <taxon>Teleostei</taxon>
        <taxon>Neoteleostei</taxon>
        <taxon>Acanthomorphata</taxon>
        <taxon>Eupercaria</taxon>
        <taxon>Perciformes</taxon>
        <taxon>Cottioidei</taxon>
        <taxon>Cottales</taxon>
        <taxon>Liparidae</taxon>
        <taxon>Liparis</taxon>
    </lineage>
</organism>
<evidence type="ECO:0000313" key="3">
    <source>
        <dbReference type="Proteomes" id="UP000314294"/>
    </source>
</evidence>
<sequence>MGRPATRTQPAGCCCGQGPTDSGTWESLLILIFILILVHPDLFTLDTGTPSLGVSRCSAALHSRPELHREPPLTGEPPPTNAATITGLQGGRGGPTEAPEHNFHFKSRQRKLFYKIAFERLVMTSQASLTPTLWNVKYSGDNRGERETFRRVTPSSAAGG</sequence>
<evidence type="ECO:0000256" key="1">
    <source>
        <dbReference type="SAM" id="MobiDB-lite"/>
    </source>
</evidence>
<gene>
    <name evidence="2" type="ORF">EYF80_042993</name>
</gene>
<proteinExistence type="predicted"/>
<feature type="region of interest" description="Disordered" evidence="1">
    <location>
        <begin position="63"/>
        <end position="102"/>
    </location>
</feature>
<comment type="caution">
    <text evidence="2">The sequence shown here is derived from an EMBL/GenBank/DDBJ whole genome shotgun (WGS) entry which is preliminary data.</text>
</comment>
<dbReference type="AlphaFoldDB" id="A0A4Z2G2N3"/>
<dbReference type="EMBL" id="SRLO01000773">
    <property type="protein sequence ID" value="TNN46782.1"/>
    <property type="molecule type" value="Genomic_DNA"/>
</dbReference>
<keyword evidence="3" id="KW-1185">Reference proteome</keyword>
<name>A0A4Z2G2N3_9TELE</name>
<evidence type="ECO:0000313" key="2">
    <source>
        <dbReference type="EMBL" id="TNN46782.1"/>
    </source>
</evidence>
<protein>
    <submittedName>
        <fullName evidence="2">Uncharacterized protein</fullName>
    </submittedName>
</protein>
<reference evidence="2 3" key="1">
    <citation type="submission" date="2019-03" db="EMBL/GenBank/DDBJ databases">
        <title>First draft genome of Liparis tanakae, snailfish: a comprehensive survey of snailfish specific genes.</title>
        <authorList>
            <person name="Kim W."/>
            <person name="Song I."/>
            <person name="Jeong J.-H."/>
            <person name="Kim D."/>
            <person name="Kim S."/>
            <person name="Ryu S."/>
            <person name="Song J.Y."/>
            <person name="Lee S.K."/>
        </authorList>
    </citation>
    <scope>NUCLEOTIDE SEQUENCE [LARGE SCALE GENOMIC DNA]</scope>
    <source>
        <tissue evidence="2">Muscle</tissue>
    </source>
</reference>